<dbReference type="EMBL" id="CACRSZ010000089">
    <property type="protein sequence ID" value="VYT51838.1"/>
    <property type="molecule type" value="Genomic_DNA"/>
</dbReference>
<gene>
    <name evidence="5" type="primary">hypBA1_4</name>
    <name evidence="5" type="ORF">BFLFYP10_04200</name>
    <name evidence="4" type="ORF">ERS852461_01260</name>
</gene>
<dbReference type="EC" id="3.2.1.185" evidence="5"/>
<dbReference type="SUPFAM" id="SSF48208">
    <property type="entry name" value="Six-hairpin glycosidases"/>
    <property type="match status" value="1"/>
</dbReference>
<dbReference type="Pfam" id="PF07944">
    <property type="entry name" value="Beta-AFase-like_GH127_cat"/>
    <property type="match status" value="1"/>
</dbReference>
<reference evidence="5" key="2">
    <citation type="submission" date="2019-11" db="EMBL/GenBank/DDBJ databases">
        <authorList>
            <person name="Feng L."/>
        </authorList>
    </citation>
    <scope>NUCLEOTIDE SEQUENCE</scope>
    <source>
        <strain evidence="5">BfaecisLFYP10</strain>
    </source>
</reference>
<dbReference type="Gene3D" id="1.50.10.20">
    <property type="match status" value="1"/>
</dbReference>
<dbReference type="Proteomes" id="UP000095606">
    <property type="component" value="Unassembled WGS sequence"/>
</dbReference>
<accession>A0A6N2XET1</accession>
<feature type="domain" description="Non-reducing end beta-L-arabinofuranosidase-like GH127 catalytic" evidence="1">
    <location>
        <begin position="34"/>
        <end position="416"/>
    </location>
</feature>
<dbReference type="RefSeq" id="WP_055269110.1">
    <property type="nucleotide sequence ID" value="NZ_CACRSZ010000089.1"/>
</dbReference>
<evidence type="ECO:0000259" key="1">
    <source>
        <dbReference type="Pfam" id="PF07944"/>
    </source>
</evidence>
<dbReference type="InterPro" id="IPR008928">
    <property type="entry name" value="6-hairpin_glycosidase_sf"/>
</dbReference>
<dbReference type="GO" id="GO:0005975">
    <property type="term" value="P:carbohydrate metabolic process"/>
    <property type="evidence" value="ECO:0007669"/>
    <property type="project" value="InterPro"/>
</dbReference>
<proteinExistence type="predicted"/>
<dbReference type="InterPro" id="IPR049046">
    <property type="entry name" value="Beta-AFase-like_GH127_middle"/>
</dbReference>
<protein>
    <submittedName>
        <fullName evidence="5">Non-reducing end beta-L-arabinofuranosidase</fullName>
        <ecNumber evidence="5">3.2.1.185</ecNumber>
    </submittedName>
</protein>
<feature type="domain" description="Non-reducing end beta-L-arabinofuranosidase-like GH127 middle" evidence="2">
    <location>
        <begin position="426"/>
        <end position="537"/>
    </location>
</feature>
<dbReference type="PANTHER" id="PTHR43465:SF2">
    <property type="entry name" value="DUF1680 DOMAIN PROTEIN (AFU_ORTHOLOGUE AFUA_1G08910)"/>
    <property type="match status" value="1"/>
</dbReference>
<dbReference type="GO" id="GO:0102478">
    <property type="term" value="F:beta-L-arabinofuranosidase activity"/>
    <property type="evidence" value="ECO:0007669"/>
    <property type="project" value="UniProtKB-EC"/>
</dbReference>
<evidence type="ECO:0000313" key="6">
    <source>
        <dbReference type="Proteomes" id="UP000095606"/>
    </source>
</evidence>
<evidence type="ECO:0000313" key="4">
    <source>
        <dbReference type="EMBL" id="CUO84135.1"/>
    </source>
</evidence>
<keyword evidence="5" id="KW-0378">Hydrolase</keyword>
<sequence length="668" mass="75107">MKNILTATFLTCLCITGNAQINHGYPIDPVPFTSVKVTDSFWGQRLQASREVTIPLAFSKCEETGRYESFIKAAHPSDTYKVEGFSFDDTDVYKTIEGASYSLQTYPDKKLQKYIDSILVIVAGAQEPDGYLYTARTMNPKHPHNWAGKERWVAVENLSHEFYNLGHMVEGAVAHYQATGKRNFLDIAIKYADCVCREIGNGPEQKKYVPGHQIAEMALVKLYMVTGDKKYLDQAKFFLDTRGYTSRKDAYSQAHKPVVEQDEAVGHAVRAVYMYSGMADVAAITGDSSYIKAIDKIWDNIVSKKIYITGGIGARHAGEAFGNNYELPNLSAYCETCAAIGNVYMNYRLFLLHGDAKYFDVLERTLYNGLISGVSLDGGSFFYPNPLSSSGKYSRKPWFGCACCPSNVSRFIPSLPGYVYAVKDDQVYVNLFLSNKAELKVDKKKIILEQETDYPWKGDIRLKIAQGNQNFTMKLRIPGWVRGNVLPGDLYAYADNQKPVYRVSVNGQTVESDVNNGYLSIARKWKKGDVVEVHFDMLPRIVKANPKVEADRGRVAVERGPIVYCAEWPDNRFNIHSVLLNQHPQFKVTEKPELLYGINQLTTDAQALSYDMAGKLVAKDVELTLIPYYAWAHRGEGDMEVWLPIDVSATSTQLQEAGVWEDNGFFKN</sequence>
<feature type="domain" description="Non-reducing end beta-L-arabinofuranosidase-like GH127 C-terminal" evidence="3">
    <location>
        <begin position="539"/>
        <end position="644"/>
    </location>
</feature>
<dbReference type="PANTHER" id="PTHR43465">
    <property type="entry name" value="DUF1680 DOMAIN PROTEIN (AFU_ORTHOLOGUE AFUA_1G08910)"/>
    <property type="match status" value="1"/>
</dbReference>
<dbReference type="InterPro" id="IPR049174">
    <property type="entry name" value="Beta-AFase-like"/>
</dbReference>
<name>A0A174IGC9_9BACE</name>
<dbReference type="InterPro" id="IPR049049">
    <property type="entry name" value="Beta-AFase-like_GH127_C"/>
</dbReference>
<dbReference type="GeneID" id="69588433"/>
<reference evidence="4 6" key="1">
    <citation type="submission" date="2015-09" db="EMBL/GenBank/DDBJ databases">
        <authorList>
            <consortium name="Pathogen Informatics"/>
        </authorList>
    </citation>
    <scope>NUCLEOTIDE SEQUENCE [LARGE SCALE GENOMIC DNA]</scope>
    <source>
        <strain evidence="4 6">2789STDY5834846</strain>
    </source>
</reference>
<keyword evidence="5" id="KW-0326">Glycosidase</keyword>
<dbReference type="EMBL" id="CZAE01000004">
    <property type="protein sequence ID" value="CUO84135.1"/>
    <property type="molecule type" value="Genomic_DNA"/>
</dbReference>
<evidence type="ECO:0000259" key="2">
    <source>
        <dbReference type="Pfam" id="PF20736"/>
    </source>
</evidence>
<organism evidence="4 6">
    <name type="scientific">Bacteroides faecis</name>
    <dbReference type="NCBI Taxonomy" id="674529"/>
    <lineage>
        <taxon>Bacteria</taxon>
        <taxon>Pseudomonadati</taxon>
        <taxon>Bacteroidota</taxon>
        <taxon>Bacteroidia</taxon>
        <taxon>Bacteroidales</taxon>
        <taxon>Bacteroidaceae</taxon>
        <taxon>Bacteroides</taxon>
    </lineage>
</organism>
<dbReference type="InterPro" id="IPR012878">
    <property type="entry name" value="Beta-AFase-like_GH127_cat"/>
</dbReference>
<evidence type="ECO:0000259" key="3">
    <source>
        <dbReference type="Pfam" id="PF20737"/>
    </source>
</evidence>
<dbReference type="Pfam" id="PF20737">
    <property type="entry name" value="Glyco_hydro127C"/>
    <property type="match status" value="1"/>
</dbReference>
<dbReference type="Pfam" id="PF20736">
    <property type="entry name" value="Glyco_hydro127M"/>
    <property type="match status" value="1"/>
</dbReference>
<dbReference type="AlphaFoldDB" id="A0A174IGC9"/>
<evidence type="ECO:0000313" key="5">
    <source>
        <dbReference type="EMBL" id="VYT51838.1"/>
    </source>
</evidence>
<accession>A0A174IGC9</accession>